<evidence type="ECO:0000313" key="4">
    <source>
        <dbReference type="Proteomes" id="UP000009022"/>
    </source>
</evidence>
<dbReference type="InterPro" id="IPR024875">
    <property type="entry name" value="Protein_Lines"/>
</dbReference>
<dbReference type="EMBL" id="DS985243">
    <property type="protein sequence ID" value="EDV26561.1"/>
    <property type="molecule type" value="Genomic_DNA"/>
</dbReference>
<dbReference type="OrthoDB" id="8251209at2759"/>
<dbReference type="KEGG" id="tad:TRIADDRAFT_54696"/>
<evidence type="ECO:0000313" key="3">
    <source>
        <dbReference type="EMBL" id="EDV26561.1"/>
    </source>
</evidence>
<dbReference type="Proteomes" id="UP000009022">
    <property type="component" value="Unassembled WGS sequence"/>
</dbReference>
<dbReference type="AlphaFoldDB" id="B3RSR0"/>
<dbReference type="InterPro" id="IPR032794">
    <property type="entry name" value="LINES_N"/>
</dbReference>
<feature type="domain" description="Protein Lines N-terminal" evidence="1">
    <location>
        <begin position="202"/>
        <end position="381"/>
    </location>
</feature>
<dbReference type="InterPro" id="IPR029415">
    <property type="entry name" value="Lines_C"/>
</dbReference>
<evidence type="ECO:0000259" key="1">
    <source>
        <dbReference type="Pfam" id="PF14694"/>
    </source>
</evidence>
<dbReference type="eggNOG" id="ENOG502QT6F">
    <property type="taxonomic scope" value="Eukaryota"/>
</dbReference>
<dbReference type="PANTHER" id="PTHR16057">
    <property type="entry name" value="WINS1, 2 PROTEIN"/>
    <property type="match status" value="1"/>
</dbReference>
<protein>
    <recommendedName>
        <fullName evidence="5">Protein Lines N-terminal domain-containing protein</fullName>
    </recommendedName>
</protein>
<name>B3RSR0_TRIAD</name>
<keyword evidence="4" id="KW-1185">Reference proteome</keyword>
<dbReference type="HOGENOM" id="CLU_505633_0_0_1"/>
<evidence type="ECO:0008006" key="5">
    <source>
        <dbReference type="Google" id="ProtNLM"/>
    </source>
</evidence>
<gene>
    <name evidence="3" type="ORF">TRIADDRAFT_54696</name>
</gene>
<organism evidence="3 4">
    <name type="scientific">Trichoplax adhaerens</name>
    <name type="common">Trichoplax reptans</name>
    <dbReference type="NCBI Taxonomy" id="10228"/>
    <lineage>
        <taxon>Eukaryota</taxon>
        <taxon>Metazoa</taxon>
        <taxon>Placozoa</taxon>
        <taxon>Uniplacotomia</taxon>
        <taxon>Trichoplacea</taxon>
        <taxon>Trichoplacidae</taxon>
        <taxon>Trichoplax</taxon>
    </lineage>
</organism>
<dbReference type="InParanoid" id="B3RSR0"/>
<evidence type="ECO:0000259" key="2">
    <source>
        <dbReference type="Pfam" id="PF14695"/>
    </source>
</evidence>
<dbReference type="RefSeq" id="XP_002110557.1">
    <property type="nucleotide sequence ID" value="XM_002110521.1"/>
</dbReference>
<sequence length="539" mass="61118">MAMYDNDQTYLKTLSNISYAIINKPQDLNLVETTKLLLPIPIQDDSERLINISAKLSTITELFQHAAHPEDHLTCICNKVISEGLIPKLKRITVNNGTIKFTLLLEIPDGCYSANPANDLRCHPANSIYYQDHTNIRFPKTSSPQLPRELTVNCLKDIVDNRENLSSKYIIAMQNISLFSGFYHSARNEAGSKIGKSVMNDYACSSSLLRKLMLCLFASLRIVLSCEVNKSTDQTDEDLVFRSIESIIYYLHVFHDIVATGNPMSTSQDNCNDTTGLAKTLVNTFIDEDDSLVQIILWLLDVYSAVKIFSNSCSCRLAIALAPLETFMSQLQPDLVFILLIKYFYYDHTVLLDMLISNETNFLECFVKYLKFIIQDWDNFRKAHDSLSDTSLIANEHLADIEAINVSEHSNIEIRGDHYNETDLSQAMSVNEIHDVKHHYDISLLSSFENYSKDTENGDDVSSISSLEELYSQSISSISSSESFSSTRDCEYTLDKTMAVLIRLNLAIERLKEKDLFPYCPDALLKLLSQVEELYEAGY</sequence>
<proteinExistence type="predicted"/>
<accession>B3RSR0</accession>
<dbReference type="PANTHER" id="PTHR16057:SF1">
    <property type="entry name" value="PROTEIN LINES HOMOLOG 1"/>
    <property type="match status" value="1"/>
</dbReference>
<dbReference type="GeneID" id="6752306"/>
<dbReference type="Pfam" id="PF14695">
    <property type="entry name" value="LINES_C"/>
    <property type="match status" value="1"/>
</dbReference>
<feature type="domain" description="Protein Lines C-terminal" evidence="2">
    <location>
        <begin position="497"/>
        <end position="533"/>
    </location>
</feature>
<reference evidence="3 4" key="1">
    <citation type="journal article" date="2008" name="Nature">
        <title>The Trichoplax genome and the nature of placozoans.</title>
        <authorList>
            <person name="Srivastava M."/>
            <person name="Begovic E."/>
            <person name="Chapman J."/>
            <person name="Putnam N.H."/>
            <person name="Hellsten U."/>
            <person name="Kawashima T."/>
            <person name="Kuo A."/>
            <person name="Mitros T."/>
            <person name="Salamov A."/>
            <person name="Carpenter M.L."/>
            <person name="Signorovitch A.Y."/>
            <person name="Moreno M.A."/>
            <person name="Kamm K."/>
            <person name="Grimwood J."/>
            <person name="Schmutz J."/>
            <person name="Shapiro H."/>
            <person name="Grigoriev I.V."/>
            <person name="Buss L.W."/>
            <person name="Schierwater B."/>
            <person name="Dellaporta S.L."/>
            <person name="Rokhsar D.S."/>
        </authorList>
    </citation>
    <scope>NUCLEOTIDE SEQUENCE [LARGE SCALE GENOMIC DNA]</scope>
    <source>
        <strain evidence="3 4">Grell-BS-1999</strain>
    </source>
</reference>
<dbReference type="Pfam" id="PF14694">
    <property type="entry name" value="LINES_N"/>
    <property type="match status" value="1"/>
</dbReference>
<dbReference type="CTD" id="6752306"/>